<feature type="signal peptide" evidence="2">
    <location>
        <begin position="1"/>
        <end position="28"/>
    </location>
</feature>
<dbReference type="EMBL" id="VJZD01000096">
    <property type="protein sequence ID" value="MPY34007.1"/>
    <property type="molecule type" value="Genomic_DNA"/>
</dbReference>
<dbReference type="PROSITE" id="PS51257">
    <property type="entry name" value="PROKAR_LIPOPROTEIN"/>
    <property type="match status" value="1"/>
</dbReference>
<feature type="region of interest" description="Disordered" evidence="1">
    <location>
        <begin position="27"/>
        <end position="51"/>
    </location>
</feature>
<dbReference type="OrthoDB" id="4310895at2"/>
<dbReference type="RefSeq" id="WP_152891008.1">
    <property type="nucleotide sequence ID" value="NZ_VJZD01000096.1"/>
</dbReference>
<proteinExistence type="predicted"/>
<evidence type="ECO:0000313" key="3">
    <source>
        <dbReference type="EMBL" id="MPY34007.1"/>
    </source>
</evidence>
<comment type="caution">
    <text evidence="3">The sequence shown here is derived from an EMBL/GenBank/DDBJ whole genome shotgun (WGS) entry which is preliminary data.</text>
</comment>
<accession>A0A5N8VFI4</accession>
<evidence type="ECO:0000313" key="4">
    <source>
        <dbReference type="Proteomes" id="UP000325849"/>
    </source>
</evidence>
<name>A0A5N8VFI4_9ACTN</name>
<sequence>MTPRPSRPARVLASALAVGTLLTTAACSDGESEGSGATTSPAATGKASPSPSATVAAVTQAQAEAALITAADVEDAWTQAQDPKSWHDTLLTGTVDASQFVTDKSAAADCQRLIDGLYRDDLLGKPAGASAVVGFTQNNSRLLQQTAAYDKAELDKSLSWLAGLADKCAQFTVKGSGGDRTVQVVEATLPKAGDARQGLTVSVKGTSNGEPVTLTLDVAASQVGPNAVTVTNGGTEGVSHDSTANAITFGTQHLKDVLAGKTPAPAPSQIE</sequence>
<feature type="chain" id="PRO_5039497808" description="Lipoprotein" evidence="2">
    <location>
        <begin position="29"/>
        <end position="271"/>
    </location>
</feature>
<protein>
    <recommendedName>
        <fullName evidence="5">Lipoprotein</fullName>
    </recommendedName>
</protein>
<organism evidence="3 4">
    <name type="scientific">Streptomyces adustus</name>
    <dbReference type="NCBI Taxonomy" id="1609272"/>
    <lineage>
        <taxon>Bacteria</taxon>
        <taxon>Bacillati</taxon>
        <taxon>Actinomycetota</taxon>
        <taxon>Actinomycetes</taxon>
        <taxon>Kitasatosporales</taxon>
        <taxon>Streptomycetaceae</taxon>
        <taxon>Streptomyces</taxon>
    </lineage>
</organism>
<reference evidence="3 4" key="1">
    <citation type="submission" date="2019-07" db="EMBL/GenBank/DDBJ databases">
        <title>New species of Amycolatopsis and Streptomyces.</title>
        <authorList>
            <person name="Duangmal K."/>
            <person name="Teo W.F.A."/>
            <person name="Lipun K."/>
        </authorList>
    </citation>
    <scope>NUCLEOTIDE SEQUENCE [LARGE SCALE GENOMIC DNA]</scope>
    <source>
        <strain evidence="3 4">NBRC 109810</strain>
    </source>
</reference>
<evidence type="ECO:0000256" key="1">
    <source>
        <dbReference type="SAM" id="MobiDB-lite"/>
    </source>
</evidence>
<evidence type="ECO:0000256" key="2">
    <source>
        <dbReference type="SAM" id="SignalP"/>
    </source>
</evidence>
<dbReference type="Proteomes" id="UP000325849">
    <property type="component" value="Unassembled WGS sequence"/>
</dbReference>
<gene>
    <name evidence="3" type="ORF">FNH09_23000</name>
</gene>
<keyword evidence="4" id="KW-1185">Reference proteome</keyword>
<evidence type="ECO:0008006" key="5">
    <source>
        <dbReference type="Google" id="ProtNLM"/>
    </source>
</evidence>
<keyword evidence="2" id="KW-0732">Signal</keyword>
<dbReference type="AlphaFoldDB" id="A0A5N8VFI4"/>